<accession>A0A4P7NB30</accession>
<evidence type="ECO:0008006" key="5">
    <source>
        <dbReference type="Google" id="ProtNLM"/>
    </source>
</evidence>
<organism evidence="3 4">
    <name type="scientific">Pyricularia oryzae</name>
    <name type="common">Rice blast fungus</name>
    <name type="synonym">Magnaporthe oryzae</name>
    <dbReference type="NCBI Taxonomy" id="318829"/>
    <lineage>
        <taxon>Eukaryota</taxon>
        <taxon>Fungi</taxon>
        <taxon>Dikarya</taxon>
        <taxon>Ascomycota</taxon>
        <taxon>Pezizomycotina</taxon>
        <taxon>Sordariomycetes</taxon>
        <taxon>Sordariomycetidae</taxon>
        <taxon>Magnaporthales</taxon>
        <taxon>Pyriculariaceae</taxon>
        <taxon>Pyricularia</taxon>
    </lineage>
</organism>
<feature type="signal peptide" evidence="2">
    <location>
        <begin position="1"/>
        <end position="16"/>
    </location>
</feature>
<protein>
    <recommendedName>
        <fullName evidence="5">Infection structure specific protein</fullName>
    </recommendedName>
</protein>
<proteinExistence type="predicted"/>
<reference evidence="3 4" key="1">
    <citation type="journal article" date="2019" name="Mol. Biol. Evol.">
        <title>Blast fungal genomes show frequent chromosomal changes, gene gains and losses, and effector gene turnover.</title>
        <authorList>
            <person name="Gomez Luciano L.B."/>
            <person name="Jason Tsai I."/>
            <person name="Chuma I."/>
            <person name="Tosa Y."/>
            <person name="Chen Y.H."/>
            <person name="Li J.Y."/>
            <person name="Li M.Y."/>
            <person name="Jade Lu M.Y."/>
            <person name="Nakayashiki H."/>
            <person name="Li W.H."/>
        </authorList>
    </citation>
    <scope>NUCLEOTIDE SEQUENCE [LARGE SCALE GENOMIC DNA]</scope>
    <source>
        <strain evidence="3">MZ5-1-6</strain>
    </source>
</reference>
<gene>
    <name evidence="3" type="ORF">PoMZ_04777</name>
</gene>
<feature type="chain" id="PRO_5020469009" description="Infection structure specific protein" evidence="2">
    <location>
        <begin position="17"/>
        <end position="213"/>
    </location>
</feature>
<name>A0A4P7NB30_PYROR</name>
<evidence type="ECO:0000313" key="3">
    <source>
        <dbReference type="EMBL" id="QBZ59813.1"/>
    </source>
</evidence>
<sequence length="213" mass="21659">MKTSIATITLPLLAAGANLQPRQTGQATTACPSLWSAVVTAGPPSPTAVLAWRSSLSARATEACMRFGDPDMPDSVMTALASYQDAFSDYLSKDPTASSAYRLCSVWLNEPISLTDASQIASSESRRSVYESCRENGKLSSWWTSSPATASATATQTQTSGTASAAATGGSTTNAGQTAATSAPAGGAAARGTPVATVSVMVAVAFGSLMGWM</sequence>
<evidence type="ECO:0000313" key="4">
    <source>
        <dbReference type="Proteomes" id="UP000294847"/>
    </source>
</evidence>
<evidence type="ECO:0000256" key="2">
    <source>
        <dbReference type="SAM" id="SignalP"/>
    </source>
</evidence>
<dbReference type="Proteomes" id="UP000294847">
    <property type="component" value="Chromosome 3"/>
</dbReference>
<keyword evidence="2" id="KW-0732">Signal</keyword>
<evidence type="ECO:0000256" key="1">
    <source>
        <dbReference type="SAM" id="MobiDB-lite"/>
    </source>
</evidence>
<feature type="region of interest" description="Disordered" evidence="1">
    <location>
        <begin position="153"/>
        <end position="188"/>
    </location>
</feature>
<dbReference type="EMBL" id="CP034206">
    <property type="protein sequence ID" value="QBZ59813.1"/>
    <property type="molecule type" value="Genomic_DNA"/>
</dbReference>
<dbReference type="AlphaFoldDB" id="A0A4P7NB30"/>